<sequence length="789" mass="83823">MEDARAREACPRVIGVTRNRGWIAAVLGALVLLGLGVFVWMPPSGPAPTPTPTPTPAPSAAPAEPRPILQAVGPKLTSNQTSQPLALYGENLVPGLRLVLGAPLSREVPLTVVDARHGYARLPPDLQLPEGTFQTDVQLSLAATGPRPTGTARLTLVNDAAFPDLMAMALSPDGRTLFVASPPTDTVFALDVESGRVEAMAVGDGPSALATWKDASGHPWLGVAHQYGAELWLYALDAPERKARVVPAPSGAWGLEVDGAKGVAFVAEHLRDTVHALALEDGREKWSAAVDPNPRAMARWNGLLAVGSLQTGQVVLLRQDDGRELAPVVPKPGVPIVGGTTEAFSAQVMGGKAPRALVASDRLKRLFMSSLGPNVGPNAQRMEVSANSGVAVLDLDRQEVVRHRGFGAGVTEGLALDDRAGLLYAADVGLGQVRVLDAKALVKSDAAAREAVLQTLPVLAPEGTPWIRPVEDLGTKGRAGLELHSGPRSLALSPDGRTLYVLNRFTGTVAVVDVREARAGNARVTRQWPVVDVRSREQRRLGQVLYFSDVGRTGMSCDACHIEGHTGGVFFEKTRPMRIYRSTTALGSRDTPPYFTPASTRSIAETVETVGGRNRYHNPDPLPSEVEALALYTSLLPTAPNPYRGEDGAPLETVTLPDGRAGHPVKGLALFEGKARCTACHPTPLFTLDQDPSTRGQYQDVGTPIALPLRLEQQQLVTGAAPPSLVGTWDVWPLLTSATAGYAVQEDRLVVGSRFPLRTLLETPGLTHGAAQELTAEERDDLLAYLLTL</sequence>
<protein>
    <submittedName>
        <fullName evidence="7">MtsA protein</fullName>
    </submittedName>
</protein>
<keyword evidence="5" id="KW-0812">Transmembrane</keyword>
<feature type="transmembrane region" description="Helical" evidence="5">
    <location>
        <begin position="21"/>
        <end position="41"/>
    </location>
</feature>
<name>A0A7X5BRM0_9BACT</name>
<evidence type="ECO:0000256" key="5">
    <source>
        <dbReference type="SAM" id="Phobius"/>
    </source>
</evidence>
<dbReference type="Gene3D" id="1.10.760.10">
    <property type="entry name" value="Cytochrome c-like domain"/>
    <property type="match status" value="1"/>
</dbReference>
<comment type="caution">
    <text evidence="7">The sequence shown here is derived from an EMBL/GenBank/DDBJ whole genome shotgun (WGS) entry which is preliminary data.</text>
</comment>
<keyword evidence="5" id="KW-1133">Transmembrane helix</keyword>
<dbReference type="Gene3D" id="2.130.10.10">
    <property type="entry name" value="YVTN repeat-like/Quinoprotein amine dehydrogenase"/>
    <property type="match status" value="2"/>
</dbReference>
<gene>
    <name evidence="7" type="ORF">GTZ93_05530</name>
</gene>
<organism evidence="7 8">
    <name type="scientific">Corallococcus exiguus</name>
    <dbReference type="NCBI Taxonomy" id="83462"/>
    <lineage>
        <taxon>Bacteria</taxon>
        <taxon>Pseudomonadati</taxon>
        <taxon>Myxococcota</taxon>
        <taxon>Myxococcia</taxon>
        <taxon>Myxococcales</taxon>
        <taxon>Cystobacterineae</taxon>
        <taxon>Myxococcaceae</taxon>
        <taxon>Corallococcus</taxon>
    </lineage>
</organism>
<keyword evidence="1 4" id="KW-0349">Heme</keyword>
<evidence type="ECO:0000256" key="4">
    <source>
        <dbReference type="PROSITE-ProRule" id="PRU00433"/>
    </source>
</evidence>
<evidence type="ECO:0000259" key="6">
    <source>
        <dbReference type="PROSITE" id="PS51007"/>
    </source>
</evidence>
<dbReference type="GO" id="GO:0046872">
    <property type="term" value="F:metal ion binding"/>
    <property type="evidence" value="ECO:0007669"/>
    <property type="project" value="UniProtKB-KW"/>
</dbReference>
<dbReference type="AlphaFoldDB" id="A0A7X5BRM0"/>
<evidence type="ECO:0000256" key="1">
    <source>
        <dbReference type="ARBA" id="ARBA00022617"/>
    </source>
</evidence>
<dbReference type="PANTHER" id="PTHR47197">
    <property type="entry name" value="PROTEIN NIRF"/>
    <property type="match status" value="1"/>
</dbReference>
<dbReference type="EMBL" id="JAAAPK010000001">
    <property type="protein sequence ID" value="NBC39283.1"/>
    <property type="molecule type" value="Genomic_DNA"/>
</dbReference>
<keyword evidence="3 4" id="KW-0408">Iron</keyword>
<evidence type="ECO:0000256" key="2">
    <source>
        <dbReference type="ARBA" id="ARBA00022723"/>
    </source>
</evidence>
<evidence type="ECO:0000256" key="3">
    <source>
        <dbReference type="ARBA" id="ARBA00023004"/>
    </source>
</evidence>
<dbReference type="SUPFAM" id="SSF50974">
    <property type="entry name" value="Nitrous oxide reductase, N-terminal domain"/>
    <property type="match status" value="1"/>
</dbReference>
<dbReference type="GO" id="GO:0020037">
    <property type="term" value="F:heme binding"/>
    <property type="evidence" value="ECO:0007669"/>
    <property type="project" value="InterPro"/>
</dbReference>
<dbReference type="Proteomes" id="UP000537825">
    <property type="component" value="Unassembled WGS sequence"/>
</dbReference>
<dbReference type="RefSeq" id="WP_161662665.1">
    <property type="nucleotide sequence ID" value="NZ_JAAAPK010000001.1"/>
</dbReference>
<dbReference type="InterPro" id="IPR015943">
    <property type="entry name" value="WD40/YVTN_repeat-like_dom_sf"/>
</dbReference>
<dbReference type="GO" id="GO:0009055">
    <property type="term" value="F:electron transfer activity"/>
    <property type="evidence" value="ECO:0007669"/>
    <property type="project" value="InterPro"/>
</dbReference>
<dbReference type="InterPro" id="IPR051200">
    <property type="entry name" value="Host-pathogen_enzymatic-act"/>
</dbReference>
<dbReference type="InterPro" id="IPR036909">
    <property type="entry name" value="Cyt_c-like_dom_sf"/>
</dbReference>
<proteinExistence type="predicted"/>
<dbReference type="InterPro" id="IPR009056">
    <property type="entry name" value="Cyt_c-like_dom"/>
</dbReference>
<dbReference type="PROSITE" id="PS51007">
    <property type="entry name" value="CYTC"/>
    <property type="match status" value="1"/>
</dbReference>
<accession>A0A7X5BRM0</accession>
<dbReference type="InterPro" id="IPR011045">
    <property type="entry name" value="N2O_reductase_N"/>
</dbReference>
<reference evidence="7 8" key="1">
    <citation type="submission" date="2020-01" db="EMBL/GenBank/DDBJ databases">
        <title>The draft genome sequence of Corallococcus exiguus DSM 14696.</title>
        <authorList>
            <person name="Zhang X."/>
            <person name="Zhu H."/>
        </authorList>
    </citation>
    <scope>NUCLEOTIDE SEQUENCE [LARGE SCALE GENOMIC DNA]</scope>
    <source>
        <strain evidence="7 8">DSM 14696</strain>
    </source>
</reference>
<dbReference type="SUPFAM" id="SSF46626">
    <property type="entry name" value="Cytochrome c"/>
    <property type="match status" value="1"/>
</dbReference>
<keyword evidence="2 4" id="KW-0479">Metal-binding</keyword>
<keyword evidence="5" id="KW-0472">Membrane</keyword>
<keyword evidence="8" id="KW-1185">Reference proteome</keyword>
<feature type="domain" description="Cytochrome c" evidence="6">
    <location>
        <begin position="662"/>
        <end position="789"/>
    </location>
</feature>
<evidence type="ECO:0000313" key="8">
    <source>
        <dbReference type="Proteomes" id="UP000537825"/>
    </source>
</evidence>
<dbReference type="PANTHER" id="PTHR47197:SF3">
    <property type="entry name" value="DIHYDRO-HEME D1 DEHYDROGENASE"/>
    <property type="match status" value="1"/>
</dbReference>
<evidence type="ECO:0000313" key="7">
    <source>
        <dbReference type="EMBL" id="NBC39283.1"/>
    </source>
</evidence>